<dbReference type="EMBL" id="CABDUW010001855">
    <property type="protein sequence ID" value="VTJ84334.1"/>
    <property type="molecule type" value="Genomic_DNA"/>
</dbReference>
<comment type="caution">
    <text evidence="1">The sequence shown here is derived from an EMBL/GenBank/DDBJ whole genome shotgun (WGS) entry which is preliminary data.</text>
</comment>
<name>A0A5E4CRB0_MARMO</name>
<feature type="non-terminal residue" evidence="1">
    <location>
        <position position="1"/>
    </location>
</feature>
<gene>
    <name evidence="1" type="ORF">MONAX_5E013890</name>
</gene>
<reference evidence="1" key="1">
    <citation type="submission" date="2019-04" db="EMBL/GenBank/DDBJ databases">
        <authorList>
            <person name="Alioto T."/>
            <person name="Alioto T."/>
        </authorList>
    </citation>
    <scope>NUCLEOTIDE SEQUENCE [LARGE SCALE GENOMIC DNA]</scope>
</reference>
<proteinExistence type="predicted"/>
<dbReference type="AlphaFoldDB" id="A0A5E4CRB0"/>
<sequence length="63" mass="6489">ACMKPLVIAGLGPGLGHGFYSGSQDSPAGEMAVHTKCLSDNANTPKTMQVLGSMLKNEIDISV</sequence>
<accession>A0A5E4CRB0</accession>
<evidence type="ECO:0000313" key="1">
    <source>
        <dbReference type="EMBL" id="VTJ84334.1"/>
    </source>
</evidence>
<protein>
    <submittedName>
        <fullName evidence="1">Uncharacterized protein</fullName>
    </submittedName>
</protein>
<organism evidence="1">
    <name type="scientific">Marmota monax</name>
    <name type="common">Woodchuck</name>
    <dbReference type="NCBI Taxonomy" id="9995"/>
    <lineage>
        <taxon>Eukaryota</taxon>
        <taxon>Metazoa</taxon>
        <taxon>Chordata</taxon>
        <taxon>Craniata</taxon>
        <taxon>Vertebrata</taxon>
        <taxon>Euteleostomi</taxon>
        <taxon>Mammalia</taxon>
        <taxon>Eutheria</taxon>
        <taxon>Euarchontoglires</taxon>
        <taxon>Glires</taxon>
        <taxon>Rodentia</taxon>
        <taxon>Sciuromorpha</taxon>
        <taxon>Sciuridae</taxon>
        <taxon>Xerinae</taxon>
        <taxon>Marmotini</taxon>
        <taxon>Marmota</taxon>
    </lineage>
</organism>